<dbReference type="Proteomes" id="UP000719412">
    <property type="component" value="Unassembled WGS sequence"/>
</dbReference>
<feature type="compositionally biased region" description="Low complexity" evidence="2">
    <location>
        <begin position="518"/>
        <end position="546"/>
    </location>
</feature>
<dbReference type="InterPro" id="IPR036508">
    <property type="entry name" value="Chitin-bd_dom_sf"/>
</dbReference>
<evidence type="ECO:0000313" key="6">
    <source>
        <dbReference type="Proteomes" id="UP000719412"/>
    </source>
</evidence>
<dbReference type="PROSITE" id="PS50940">
    <property type="entry name" value="CHIT_BIND_II"/>
    <property type="match status" value="1"/>
</dbReference>
<feature type="compositionally biased region" description="Acidic residues" evidence="2">
    <location>
        <begin position="1879"/>
        <end position="1893"/>
    </location>
</feature>
<feature type="compositionally biased region" description="Polar residues" evidence="2">
    <location>
        <begin position="758"/>
        <end position="772"/>
    </location>
</feature>
<feature type="compositionally biased region" description="Low complexity" evidence="2">
    <location>
        <begin position="371"/>
        <end position="390"/>
    </location>
</feature>
<gene>
    <name evidence="5" type="ORF">GEV33_011150</name>
</gene>
<feature type="region of interest" description="Disordered" evidence="2">
    <location>
        <begin position="1870"/>
        <end position="1893"/>
    </location>
</feature>
<feature type="transmembrane region" description="Helical" evidence="3">
    <location>
        <begin position="20"/>
        <end position="42"/>
    </location>
</feature>
<feature type="compositionally biased region" description="Polar residues" evidence="2">
    <location>
        <begin position="709"/>
        <end position="747"/>
    </location>
</feature>
<feature type="compositionally biased region" description="Low complexity" evidence="2">
    <location>
        <begin position="1435"/>
        <end position="1444"/>
    </location>
</feature>
<dbReference type="InterPro" id="IPR052976">
    <property type="entry name" value="Scoloptoxin-like"/>
</dbReference>
<feature type="region of interest" description="Disordered" evidence="2">
    <location>
        <begin position="1801"/>
        <end position="1843"/>
    </location>
</feature>
<dbReference type="InterPro" id="IPR002557">
    <property type="entry name" value="Chitin-bd_dom"/>
</dbReference>
<feature type="compositionally biased region" description="Polar residues" evidence="2">
    <location>
        <begin position="547"/>
        <end position="585"/>
    </location>
</feature>
<feature type="region of interest" description="Disordered" evidence="2">
    <location>
        <begin position="1091"/>
        <end position="1120"/>
    </location>
</feature>
<dbReference type="GO" id="GO:0005576">
    <property type="term" value="C:extracellular region"/>
    <property type="evidence" value="ECO:0007669"/>
    <property type="project" value="InterPro"/>
</dbReference>
<feature type="compositionally biased region" description="Basic and acidic residues" evidence="2">
    <location>
        <begin position="811"/>
        <end position="825"/>
    </location>
</feature>
<feature type="compositionally biased region" description="Polar residues" evidence="2">
    <location>
        <begin position="1421"/>
        <end position="1434"/>
    </location>
</feature>
<feature type="compositionally biased region" description="Low complexity" evidence="2">
    <location>
        <begin position="1009"/>
        <end position="1022"/>
    </location>
</feature>
<feature type="compositionally biased region" description="Polar residues" evidence="2">
    <location>
        <begin position="982"/>
        <end position="995"/>
    </location>
</feature>
<reference evidence="5" key="2">
    <citation type="submission" date="2021-08" db="EMBL/GenBank/DDBJ databases">
        <authorList>
            <person name="Eriksson T."/>
        </authorList>
    </citation>
    <scope>NUCLEOTIDE SEQUENCE</scope>
    <source>
        <strain evidence="5">Stoneville</strain>
        <tissue evidence="5">Whole head</tissue>
    </source>
</reference>
<accession>A0A8J6L944</accession>
<comment type="caution">
    <text evidence="5">The sequence shown here is derived from an EMBL/GenBank/DDBJ whole genome shotgun (WGS) entry which is preliminary data.</text>
</comment>
<evidence type="ECO:0000313" key="5">
    <source>
        <dbReference type="EMBL" id="KAH0811642.1"/>
    </source>
</evidence>
<evidence type="ECO:0000256" key="1">
    <source>
        <dbReference type="SAM" id="Coils"/>
    </source>
</evidence>
<feature type="compositionally biased region" description="Basic and acidic residues" evidence="2">
    <location>
        <begin position="639"/>
        <end position="651"/>
    </location>
</feature>
<feature type="compositionally biased region" description="Polar residues" evidence="2">
    <location>
        <begin position="931"/>
        <end position="941"/>
    </location>
</feature>
<feature type="compositionally biased region" description="Low complexity" evidence="2">
    <location>
        <begin position="347"/>
        <end position="359"/>
    </location>
</feature>
<keyword evidence="3" id="KW-0472">Membrane</keyword>
<dbReference type="SUPFAM" id="SSF57625">
    <property type="entry name" value="Invertebrate chitin-binding proteins"/>
    <property type="match status" value="1"/>
</dbReference>
<dbReference type="GO" id="GO:0008061">
    <property type="term" value="F:chitin binding"/>
    <property type="evidence" value="ECO:0007669"/>
    <property type="project" value="InterPro"/>
</dbReference>
<feature type="compositionally biased region" description="Low complexity" evidence="2">
    <location>
        <begin position="623"/>
        <end position="638"/>
    </location>
</feature>
<feature type="compositionally biased region" description="Polar residues" evidence="2">
    <location>
        <begin position="439"/>
        <end position="455"/>
    </location>
</feature>
<feature type="compositionally biased region" description="Low complexity" evidence="2">
    <location>
        <begin position="942"/>
        <end position="974"/>
    </location>
</feature>
<reference evidence="5" key="1">
    <citation type="journal article" date="2020" name="J Insects Food Feed">
        <title>The yellow mealworm (Tenebrio molitor) genome: a resource for the emerging insects as food and feed industry.</title>
        <authorList>
            <person name="Eriksson T."/>
            <person name="Andere A."/>
            <person name="Kelstrup H."/>
            <person name="Emery V."/>
            <person name="Picard C."/>
        </authorList>
    </citation>
    <scope>NUCLEOTIDE SEQUENCE</scope>
    <source>
        <strain evidence="5">Stoneville</strain>
        <tissue evidence="5">Whole head</tissue>
    </source>
</reference>
<dbReference type="SMART" id="SM00494">
    <property type="entry name" value="ChtBD2"/>
    <property type="match status" value="1"/>
</dbReference>
<feature type="compositionally biased region" description="Polar residues" evidence="2">
    <location>
        <begin position="469"/>
        <end position="480"/>
    </location>
</feature>
<feature type="compositionally biased region" description="Polar residues" evidence="2">
    <location>
        <begin position="827"/>
        <end position="861"/>
    </location>
</feature>
<dbReference type="PANTHER" id="PTHR22933">
    <property type="entry name" value="FI18007P1-RELATED"/>
    <property type="match status" value="1"/>
</dbReference>
<evidence type="ECO:0000256" key="2">
    <source>
        <dbReference type="SAM" id="MobiDB-lite"/>
    </source>
</evidence>
<organism evidence="5 6">
    <name type="scientific">Tenebrio molitor</name>
    <name type="common">Yellow mealworm beetle</name>
    <dbReference type="NCBI Taxonomy" id="7067"/>
    <lineage>
        <taxon>Eukaryota</taxon>
        <taxon>Metazoa</taxon>
        <taxon>Ecdysozoa</taxon>
        <taxon>Arthropoda</taxon>
        <taxon>Hexapoda</taxon>
        <taxon>Insecta</taxon>
        <taxon>Pterygota</taxon>
        <taxon>Neoptera</taxon>
        <taxon>Endopterygota</taxon>
        <taxon>Coleoptera</taxon>
        <taxon>Polyphaga</taxon>
        <taxon>Cucujiformia</taxon>
        <taxon>Tenebrionidae</taxon>
        <taxon>Tenebrio</taxon>
    </lineage>
</organism>
<feature type="compositionally biased region" description="Polar residues" evidence="2">
    <location>
        <begin position="602"/>
        <end position="622"/>
    </location>
</feature>
<evidence type="ECO:0000256" key="3">
    <source>
        <dbReference type="SAM" id="Phobius"/>
    </source>
</evidence>
<keyword evidence="1" id="KW-0175">Coiled coil</keyword>
<feature type="compositionally biased region" description="Polar residues" evidence="2">
    <location>
        <begin position="652"/>
        <end position="692"/>
    </location>
</feature>
<feature type="domain" description="Chitin-binding type-2" evidence="4">
    <location>
        <begin position="96"/>
        <end position="153"/>
    </location>
</feature>
<proteinExistence type="predicted"/>
<feature type="compositionally biased region" description="Basic and acidic residues" evidence="2">
    <location>
        <begin position="591"/>
        <end position="601"/>
    </location>
</feature>
<feature type="compositionally biased region" description="Basic and acidic residues" evidence="2">
    <location>
        <begin position="696"/>
        <end position="708"/>
    </location>
</feature>
<feature type="compositionally biased region" description="Polar residues" evidence="2">
    <location>
        <begin position="895"/>
        <end position="913"/>
    </location>
</feature>
<keyword evidence="6" id="KW-1185">Reference proteome</keyword>
<feature type="compositionally biased region" description="Basic and acidic residues" evidence="2">
    <location>
        <begin position="264"/>
        <end position="275"/>
    </location>
</feature>
<name>A0A8J6L944_TENMO</name>
<feature type="compositionally biased region" description="Low complexity" evidence="2">
    <location>
        <begin position="424"/>
        <end position="437"/>
    </location>
</feature>
<dbReference type="Gene3D" id="2.170.140.10">
    <property type="entry name" value="Chitin binding domain"/>
    <property type="match status" value="1"/>
</dbReference>
<keyword evidence="3" id="KW-0812">Transmembrane</keyword>
<sequence>MERAADLNLERFLQKFNENLWDVVSRKLAVWVGLAILFYAAYCIRPMMVNGLKIDDAADNNTQTKTIKEEDLVFYQGVQGKPGVDFPVLSHIPRTTFSCRNVDSGYYADLETDCQVFHICEESKKISFLCPNGTIFQQSELICEWWFKVNCTNSPDLYEESAEQLREENAKRKLSRRVQNHGAVMRTEEHSSVSAVQNGRNFEGENRASKRVFTENGRQENRFNNHAPNYRDNLEQEQQSNDLSRASSSDFFRDRGTNTPVPFQKEDLVSEEPRSEVNQPVDTGFRKQNQRGRKPVQFQHHPSVNNEDQNEEKAGTFGQQKTEERRPVQFSQRSKQGKSISGGGIDQGNRNRQQNQNQDFRNKPSNSGVRQQSTSGNFNSGNNQQFGFNGQEEKQIVTNSQSGDQEKESTSTSNGNFEGQKPFGSRSNGANRGNAANTGFRQQTSFGRQNQQTPAGFQKNEESKPDGFQQETGFDNSNRGFETENGEDRSPKQTSFDRRNNGFNSNRGNRKPIAVNRNGFKQQNSFNSQSGFNSNNNQRGNANDGQVTNNRNGAENQQTPTSFQKNEANSQDSSNVNNGFQQQSGFGTGNGEDRSPKKTSFDNRNQGFNTNSGNRKPVSTNRNGFQQQNSFGSQSGFKSNDHQNDNVKDGQEANNRNGAENQRTPTGFQKNEANKQDSSNVNNGFQQQNAFGHSNHGFETENSEDRSSKQTSFGNRNDGLTSNSGSRKPVSTNRNGFQQQNSFSTQGGFDRQKDNIDDQITNNRNENGNQRTPIGFQKHDANKEASSNANNGFQQENRFDNNNRGFETGNGDDRSSKQISFDHRNHGFNSNSGNSEPVSTNRNGFQQQNSFSTQSGFNPSDCQKDHDHGDDQIAHNRHGVENQRTPTGFQKIEASKQSSSNVNNGFQQKSGFGTENGEDRSPKKISFDHGFNSNSGNRKPVSTSGNSFQQQNSFSVDFSGNDQQNDDQAVNNRNGQGGPVSASFNNDFHSSNTFKQFGDDKTEDKTVSNNFNGQQHNTNNQNLGFNNKNDQSFRGHEPQGTKSQFDFSNNGRNGNVLPSTTQVPSVTTTTNYFTSQREDSKFTSNHQNHDFGVTSGTPSTVSQEPIPLSTNSKFEDLNKGNFGTQRQQKISIGTGFPNRNQEAAFSTNNNHNKNVNGNSKDGTVKQKSTVPLTRNDIVNRRLEPSDSDEAQIPQETASFYKNSFNRIEQDKKSSSPNPHPNHRETYRELKEPKHYSTKSFGAISSVTPQYLTTQPINNGRPFVGSQVGTTFRGFGKNQGIVTTTDSYFTTSQPFTTTDLFNVGKTDRTLPTTDSPTTVTNVVPSELFNTGNTDKSFQPFALSTLSTFRPQPVHGVTVPSQGSFNLGITATPKPRTESSTGRVIDHATVYGKFVKGSSTTPSSGKSSILLSKSLFSGTQNGVTPTPFSLPPTQKISLSSTSSKAPSSRKTISLSKSLFGATPTPFSLSTTQQVPISTSSDKTSAEILSVSDSFNRGIPQVRFSGKVQSSTNRIPGVELHFNGNEKTSPVGYNSFSTTAKPFTSSTTAFSANSGSSSTAIPLSSTSSNSFGTTFGVSSTFAPSTTPTSINSIAHSFSPKFNSISTTPKSFGTKVSGFFITKNADNPVSTQKSIIGEIVRPRPFELPPEPDFKGRAVYSTTTENSVTTLTPTYPTYKISSASPFMGPSTPEPTQPTPFTTAIPTLPSTFENVDSMINALAEMATHNNFSSDGPRPGLVIPPSAGPQTLHTLAVYFANALDGIASDKDEEEEAEEEDEDNLTKVELEKKRLTELLTQMTMSRYNELFHDDKEENEETTTVIASRSKSEDEEDLEGQHTKGLTQEPPKVRQLAKVFTQALSSYLDDPATFRKVLEEVRPTEPPGVDDDDDEDTTDFGDDELLNFSDADSKSSYPPFFSTPPSARPTWGYLVAFNTSQNLDVKNSINPDLENLQGADTQSFVSQFNKLQNQNKELKETTTRSSLQLPEDHWTTSPGVTKLWKKAFSFDPASINDNFGTTEATTTTAEDTEEPEPTDEFHHEIKYEVRALPQLELNSTQVHGILIDFMNTTKLEDGNRLQRILRKLNTTEDEFLEKMKEIENNPLTRRLILLLISECGTNATQADTQTVSIHSLLGSKASNNREILETSSSDSGFGLRQPPEANSTGGYGLRQPPEDGSTSGLRIVHPSLDEESQDARALQLLNSLYTIASRFGK</sequence>
<feature type="compositionally biased region" description="Basic and acidic residues" evidence="2">
    <location>
        <begin position="486"/>
        <end position="500"/>
    </location>
</feature>
<dbReference type="Pfam" id="PF01607">
    <property type="entry name" value="CBM_14"/>
    <property type="match status" value="1"/>
</dbReference>
<feature type="compositionally biased region" description="Basic and acidic residues" evidence="2">
    <location>
        <begin position="997"/>
        <end position="1006"/>
    </location>
</feature>
<feature type="region of interest" description="Disordered" evidence="2">
    <location>
        <begin position="182"/>
        <end position="1043"/>
    </location>
</feature>
<keyword evidence="3" id="KW-1133">Transmembrane helix</keyword>
<dbReference type="PANTHER" id="PTHR22933:SF31">
    <property type="entry name" value="FI18007P1"/>
    <property type="match status" value="1"/>
</dbReference>
<feature type="compositionally biased region" description="Polar residues" evidence="2">
    <location>
        <begin position="1094"/>
        <end position="1112"/>
    </location>
</feature>
<feature type="compositionally biased region" description="Polar residues" evidence="2">
    <location>
        <begin position="784"/>
        <end position="805"/>
    </location>
</feature>
<feature type="coiled-coil region" evidence="1">
    <location>
        <begin position="1763"/>
        <end position="1790"/>
    </location>
</feature>
<protein>
    <recommendedName>
        <fullName evidence="4">Chitin-binding type-2 domain-containing protein</fullName>
    </recommendedName>
</protein>
<dbReference type="EMBL" id="JABDTM020026678">
    <property type="protein sequence ID" value="KAH0811642.1"/>
    <property type="molecule type" value="Genomic_DNA"/>
</dbReference>
<feature type="compositionally biased region" description="Basic and acidic residues" evidence="2">
    <location>
        <begin position="862"/>
        <end position="881"/>
    </location>
</feature>
<feature type="region of interest" description="Disordered" evidence="2">
    <location>
        <begin position="2007"/>
        <end position="2029"/>
    </location>
</feature>
<evidence type="ECO:0000259" key="4">
    <source>
        <dbReference type="PROSITE" id="PS50940"/>
    </source>
</evidence>
<feature type="region of interest" description="Disordered" evidence="2">
    <location>
        <begin position="1421"/>
        <end position="1444"/>
    </location>
</feature>
<feature type="compositionally biased region" description="Basic and acidic residues" evidence="2">
    <location>
        <begin position="917"/>
        <end position="927"/>
    </location>
</feature>
<feature type="region of interest" description="Disordered" evidence="2">
    <location>
        <begin position="2141"/>
        <end position="2177"/>
    </location>
</feature>